<evidence type="ECO:0000256" key="2">
    <source>
        <dbReference type="ARBA" id="ARBA00022806"/>
    </source>
</evidence>
<protein>
    <submittedName>
        <fullName evidence="5">PD-(D/E)XK nuclease family protein</fullName>
    </submittedName>
</protein>
<evidence type="ECO:0000259" key="4">
    <source>
        <dbReference type="Pfam" id="PF12705"/>
    </source>
</evidence>
<organism evidence="5">
    <name type="scientific">Dehalogenimonas sp. 4OHTPN</name>
    <dbReference type="NCBI Taxonomy" id="3166643"/>
    <lineage>
        <taxon>Bacteria</taxon>
        <taxon>Bacillati</taxon>
        <taxon>Chloroflexota</taxon>
        <taxon>Dehalococcoidia</taxon>
        <taxon>Dehalococcoidales</taxon>
        <taxon>Dehalococcoidaceae</taxon>
        <taxon>Dehalogenimonas</taxon>
    </lineage>
</organism>
<dbReference type="AlphaFoldDB" id="A0AAU8G8Z0"/>
<dbReference type="Gene3D" id="3.90.320.10">
    <property type="match status" value="1"/>
</dbReference>
<keyword evidence="1" id="KW-0227">DNA damage</keyword>
<gene>
    <name evidence="5" type="ORF">ABV300_08680</name>
</gene>
<name>A0AAU8G8Z0_9CHLR</name>
<dbReference type="GO" id="GO:0004386">
    <property type="term" value="F:helicase activity"/>
    <property type="evidence" value="ECO:0007669"/>
    <property type="project" value="UniProtKB-KW"/>
</dbReference>
<sequence>MTVARPGLYVWVTWLAKLMAGEVQCHWAAHFRARYMGYVKAPSDFQAAAWMVAHNQCLDELCRECAGAAAVFKEDQNQFRVTRKSGTVVSGKPDVIALDHSGGATVYDIKTGSPRHSDIIQVMLYMLMLPYGSPVYKGKKLSGCVVYQGSRTPIPATAIDKEFQDRVTYFLNILEAQEPPRRAPSAAECRFCDLTRADCPEKIELEDELPVEREMPF</sequence>
<dbReference type="RefSeq" id="WP_353714456.1">
    <property type="nucleotide sequence ID" value="NZ_CP159307.1"/>
</dbReference>
<dbReference type="EMBL" id="CP159307">
    <property type="protein sequence ID" value="XCH33212.1"/>
    <property type="molecule type" value="Genomic_DNA"/>
</dbReference>
<keyword evidence="2" id="KW-0347">Helicase</keyword>
<keyword evidence="3" id="KW-0234">DNA repair</keyword>
<dbReference type="Pfam" id="PF12705">
    <property type="entry name" value="PDDEXK_1"/>
    <property type="match status" value="1"/>
</dbReference>
<keyword evidence="2" id="KW-0547">Nucleotide-binding</keyword>
<evidence type="ECO:0000313" key="5">
    <source>
        <dbReference type="EMBL" id="XCH33212.1"/>
    </source>
</evidence>
<proteinExistence type="predicted"/>
<evidence type="ECO:0000256" key="1">
    <source>
        <dbReference type="ARBA" id="ARBA00022763"/>
    </source>
</evidence>
<reference evidence="5" key="1">
    <citation type="submission" date="2024-06" db="EMBL/GenBank/DDBJ databases">
        <title>A Novel Isolate, Dehalogenimonas sp. Strain 4OHTPN, Dechlorinates Aromatic 4 Hydroxy chlorothalonil by a Novel Reductive Dehalogenase.</title>
        <authorList>
            <person name="Liu G."/>
        </authorList>
    </citation>
    <scope>NUCLEOTIDE SEQUENCE</scope>
    <source>
        <strain evidence="5">4OHTPN</strain>
    </source>
</reference>
<evidence type="ECO:0000256" key="3">
    <source>
        <dbReference type="ARBA" id="ARBA00023204"/>
    </source>
</evidence>
<keyword evidence="2" id="KW-0378">Hydrolase</keyword>
<accession>A0AAU8G8Z0</accession>
<dbReference type="InterPro" id="IPR038726">
    <property type="entry name" value="PDDEXK_AddAB-type"/>
</dbReference>
<feature type="domain" description="PD-(D/E)XK endonuclease-like" evidence="4">
    <location>
        <begin position="54"/>
        <end position="165"/>
    </location>
</feature>
<dbReference type="GO" id="GO:0006281">
    <property type="term" value="P:DNA repair"/>
    <property type="evidence" value="ECO:0007669"/>
    <property type="project" value="UniProtKB-KW"/>
</dbReference>
<dbReference type="InterPro" id="IPR011604">
    <property type="entry name" value="PDDEXK-like_dom_sf"/>
</dbReference>
<keyword evidence="2" id="KW-0067">ATP-binding</keyword>